<dbReference type="RefSeq" id="WP_012785202.1">
    <property type="nucleotide sequence ID" value="NC_013131.1"/>
</dbReference>
<dbReference type="EMBL" id="CP001700">
    <property type="protein sequence ID" value="ACU69908.1"/>
    <property type="molecule type" value="Genomic_DNA"/>
</dbReference>
<dbReference type="SMART" id="SM00382">
    <property type="entry name" value="AAA"/>
    <property type="match status" value="1"/>
</dbReference>
<dbReference type="SUPFAM" id="SSF52540">
    <property type="entry name" value="P-loop containing nucleoside triphosphate hydrolases"/>
    <property type="match status" value="1"/>
</dbReference>
<keyword evidence="7" id="KW-1185">Reference proteome</keyword>
<evidence type="ECO:0000259" key="5">
    <source>
        <dbReference type="PROSITE" id="PS50893"/>
    </source>
</evidence>
<dbReference type="GO" id="GO:0016887">
    <property type="term" value="F:ATP hydrolysis activity"/>
    <property type="evidence" value="ECO:0007669"/>
    <property type="project" value="InterPro"/>
</dbReference>
<evidence type="ECO:0000256" key="1">
    <source>
        <dbReference type="ARBA" id="ARBA00005417"/>
    </source>
</evidence>
<evidence type="ECO:0000256" key="3">
    <source>
        <dbReference type="ARBA" id="ARBA00022741"/>
    </source>
</evidence>
<dbReference type="InterPro" id="IPR003593">
    <property type="entry name" value="AAA+_ATPase"/>
</dbReference>
<gene>
    <name evidence="6" type="ordered locus">Caci_0977</name>
</gene>
<dbReference type="InParanoid" id="C7Q448"/>
<dbReference type="KEGG" id="cai:Caci_0977"/>
<dbReference type="FunFam" id="3.40.50.300:FF:001220">
    <property type="entry name" value="ABC transporter ATP-binding subunit"/>
    <property type="match status" value="1"/>
</dbReference>
<dbReference type="Pfam" id="PF00005">
    <property type="entry name" value="ABC_tran"/>
    <property type="match status" value="1"/>
</dbReference>
<protein>
    <submittedName>
        <fullName evidence="6">ABC transporter related</fullName>
    </submittedName>
</protein>
<dbReference type="PROSITE" id="PS00211">
    <property type="entry name" value="ABC_TRANSPORTER_1"/>
    <property type="match status" value="1"/>
</dbReference>
<dbReference type="InterPro" id="IPR027417">
    <property type="entry name" value="P-loop_NTPase"/>
</dbReference>
<keyword evidence="3" id="KW-0547">Nucleotide-binding</keyword>
<dbReference type="AlphaFoldDB" id="C7Q448"/>
<dbReference type="Proteomes" id="UP000000851">
    <property type="component" value="Chromosome"/>
</dbReference>
<organism evidence="6 7">
    <name type="scientific">Catenulispora acidiphila (strain DSM 44928 / JCM 14897 / NBRC 102108 / NRRL B-24433 / ID139908)</name>
    <dbReference type="NCBI Taxonomy" id="479433"/>
    <lineage>
        <taxon>Bacteria</taxon>
        <taxon>Bacillati</taxon>
        <taxon>Actinomycetota</taxon>
        <taxon>Actinomycetes</taxon>
        <taxon>Catenulisporales</taxon>
        <taxon>Catenulisporaceae</taxon>
        <taxon>Catenulispora</taxon>
    </lineage>
</organism>
<accession>C7Q448</accession>
<dbReference type="HOGENOM" id="CLU_000604_1_2_11"/>
<evidence type="ECO:0000256" key="4">
    <source>
        <dbReference type="ARBA" id="ARBA00022840"/>
    </source>
</evidence>
<dbReference type="GO" id="GO:0005524">
    <property type="term" value="F:ATP binding"/>
    <property type="evidence" value="ECO:0007669"/>
    <property type="project" value="UniProtKB-KW"/>
</dbReference>
<evidence type="ECO:0000313" key="7">
    <source>
        <dbReference type="Proteomes" id="UP000000851"/>
    </source>
</evidence>
<sequence>MSIDEIPGQRDAAPVPVQHNLGGPAEIVLDNVTHWYGNVVAVNDITMTIGPGVTGLLGPNGAGKSTLLHLVSGFLAPSRGTVTVAGQSAWHNPGIYKVIGLVPERDSVYAFLTGRQFVTATAKLHKLPDVGDAVARALHMVEMDTEAADRRIETYSKGMRQRIKVAAALVHEPRVLLLDEPFNGMDPRQRMHMMDLLHRLGDAGHTIVFSSHILEEVERLSGTVQVIVSGRLAASGDYRTIRRLMTSRPHVFQVASSDDRTLASALIGRPSVNGVELNPGGGLEVRAGDYGAFSRELAAVAREHGVRLRAVLPADESLESVFTYLVAS</sequence>
<dbReference type="STRING" id="479433.Caci_0977"/>
<evidence type="ECO:0000313" key="6">
    <source>
        <dbReference type="EMBL" id="ACU69908.1"/>
    </source>
</evidence>
<comment type="similarity">
    <text evidence="1">Belongs to the ABC transporter superfamily.</text>
</comment>
<keyword evidence="2" id="KW-0813">Transport</keyword>
<dbReference type="eggNOG" id="COG1131">
    <property type="taxonomic scope" value="Bacteria"/>
</dbReference>
<proteinExistence type="inferred from homology"/>
<dbReference type="Gene3D" id="3.40.50.300">
    <property type="entry name" value="P-loop containing nucleotide triphosphate hydrolases"/>
    <property type="match status" value="1"/>
</dbReference>
<feature type="domain" description="ABC transporter" evidence="5">
    <location>
        <begin position="27"/>
        <end position="254"/>
    </location>
</feature>
<reference evidence="6 7" key="1">
    <citation type="journal article" date="2009" name="Stand. Genomic Sci.">
        <title>Complete genome sequence of Catenulispora acidiphila type strain (ID 139908).</title>
        <authorList>
            <person name="Copeland A."/>
            <person name="Lapidus A."/>
            <person name="Glavina Del Rio T."/>
            <person name="Nolan M."/>
            <person name="Lucas S."/>
            <person name="Chen F."/>
            <person name="Tice H."/>
            <person name="Cheng J.F."/>
            <person name="Bruce D."/>
            <person name="Goodwin L."/>
            <person name="Pitluck S."/>
            <person name="Mikhailova N."/>
            <person name="Pati A."/>
            <person name="Ivanova N."/>
            <person name="Mavromatis K."/>
            <person name="Chen A."/>
            <person name="Palaniappan K."/>
            <person name="Chain P."/>
            <person name="Land M."/>
            <person name="Hauser L."/>
            <person name="Chang Y.J."/>
            <person name="Jeffries C.D."/>
            <person name="Chertkov O."/>
            <person name="Brettin T."/>
            <person name="Detter J.C."/>
            <person name="Han C."/>
            <person name="Ali Z."/>
            <person name="Tindall B.J."/>
            <person name="Goker M."/>
            <person name="Bristow J."/>
            <person name="Eisen J.A."/>
            <person name="Markowitz V."/>
            <person name="Hugenholtz P."/>
            <person name="Kyrpides N.C."/>
            <person name="Klenk H.P."/>
        </authorList>
    </citation>
    <scope>NUCLEOTIDE SEQUENCE [LARGE SCALE GENOMIC DNA]</scope>
    <source>
        <strain evidence="7">DSM 44928 / JCM 14897 / NBRC 102108 / NRRL B-24433 / ID139908</strain>
    </source>
</reference>
<dbReference type="CDD" id="cd03230">
    <property type="entry name" value="ABC_DR_subfamily_A"/>
    <property type="match status" value="1"/>
</dbReference>
<evidence type="ECO:0000256" key="2">
    <source>
        <dbReference type="ARBA" id="ARBA00022448"/>
    </source>
</evidence>
<dbReference type="InterPro" id="IPR017871">
    <property type="entry name" value="ABC_transporter-like_CS"/>
</dbReference>
<dbReference type="PANTHER" id="PTHR43335">
    <property type="entry name" value="ABC TRANSPORTER, ATP-BINDING PROTEIN"/>
    <property type="match status" value="1"/>
</dbReference>
<name>C7Q448_CATAD</name>
<dbReference type="PROSITE" id="PS50893">
    <property type="entry name" value="ABC_TRANSPORTER_2"/>
    <property type="match status" value="1"/>
</dbReference>
<dbReference type="PANTHER" id="PTHR43335:SF11">
    <property type="entry name" value="ABC TRANSPORTER RELATED"/>
    <property type="match status" value="1"/>
</dbReference>
<dbReference type="InterPro" id="IPR003439">
    <property type="entry name" value="ABC_transporter-like_ATP-bd"/>
</dbReference>
<keyword evidence="4" id="KW-0067">ATP-binding</keyword>